<dbReference type="Proteomes" id="UP001182304">
    <property type="component" value="Unassembled WGS sequence"/>
</dbReference>
<evidence type="ECO:0000313" key="3">
    <source>
        <dbReference type="Proteomes" id="UP001182304"/>
    </source>
</evidence>
<dbReference type="RefSeq" id="WP_223132073.1">
    <property type="nucleotide sequence ID" value="NZ_CP082272.1"/>
</dbReference>
<dbReference type="InterPro" id="IPR006528">
    <property type="entry name" value="Phage_head_morphogenesis_dom"/>
</dbReference>
<comment type="caution">
    <text evidence="2">The sequence shown here is derived from an EMBL/GenBank/DDBJ whole genome shotgun (WGS) entry which is preliminary data.</text>
</comment>
<dbReference type="EMBL" id="JANIEN010000023">
    <property type="protein sequence ID" value="MDT3453419.1"/>
    <property type="molecule type" value="Genomic_DNA"/>
</dbReference>
<sequence length="388" mass="44123">MMMNLPEVMKGKKKPRIVRFKPIKQSRQTELWYSRQLVSRVKWLREQIERALQNKQSPFFMDSDFDVFNTEQLLSVIKKLSEKDRSNEIESLANEFVSRGNVQNQREVGENLKRQTGIDLQAFLNQNTAVLNKMSVMTTANVQLIKSIEQQYLDKVQTIITQGAISGKLNRDLAKEIRDLGGVTENRAKFIARDQSSKINAALTQARHEELGIKKYRWSTSGDERVRDSHAENDGKIFSYDDPPSTGHPGHDFNCRCVAIPVFDDLPTDKEKEPSESSQKTEEILPKELPEVINIGKKLHTKYSDVLDQAIKSGKPYVGVMEIMRREGVELGGKVSVASLDKRAATEMTEVAKRYPKSWVEKSNQAAGLVVKEAKKRAFHENPSRMGS</sequence>
<feature type="domain" description="Phage head morphogenesis" evidence="1">
    <location>
        <begin position="154"/>
        <end position="260"/>
    </location>
</feature>
<protein>
    <submittedName>
        <fullName evidence="2">Phage minor head protein</fullName>
    </submittedName>
</protein>
<dbReference type="AlphaFoldDB" id="A0AAW8VA69"/>
<dbReference type="NCBIfam" id="TIGR01641">
    <property type="entry name" value="phageSPP1_gp7"/>
    <property type="match status" value="1"/>
</dbReference>
<dbReference type="Pfam" id="PF04233">
    <property type="entry name" value="Phage_Mu_F"/>
    <property type="match status" value="1"/>
</dbReference>
<evidence type="ECO:0000313" key="2">
    <source>
        <dbReference type="EMBL" id="MDT3453419.1"/>
    </source>
</evidence>
<accession>A0AAW8VA69</accession>
<gene>
    <name evidence="2" type="ORF">NQF69_11670</name>
</gene>
<proteinExistence type="predicted"/>
<evidence type="ECO:0000259" key="1">
    <source>
        <dbReference type="Pfam" id="PF04233"/>
    </source>
</evidence>
<reference evidence="2" key="1">
    <citation type="submission" date="2022-07" db="EMBL/GenBank/DDBJ databases">
        <title>Sequence of Pasteurella multocoda 17BRD-035.</title>
        <authorList>
            <person name="Roy Chowdhury P."/>
            <person name="Alhamami T."/>
            <person name="Trott D.J."/>
            <person name="Djordvevic S.P."/>
        </authorList>
    </citation>
    <scope>NUCLEOTIDE SEQUENCE</scope>
    <source>
        <strain evidence="2">17BRD-035</strain>
    </source>
</reference>
<name>A0AAW8VA69_PASMD</name>
<organism evidence="2 3">
    <name type="scientific">Pasteurella multocida</name>
    <dbReference type="NCBI Taxonomy" id="747"/>
    <lineage>
        <taxon>Bacteria</taxon>
        <taxon>Pseudomonadati</taxon>
        <taxon>Pseudomonadota</taxon>
        <taxon>Gammaproteobacteria</taxon>
        <taxon>Pasteurellales</taxon>
        <taxon>Pasteurellaceae</taxon>
        <taxon>Pasteurella</taxon>
    </lineage>
</organism>